<name>A0A642UK18_DIURU</name>
<keyword evidence="7" id="KW-0067">ATP-binding</keyword>
<gene>
    <name evidence="14" type="ORF">DIURU_003845</name>
</gene>
<dbReference type="EMBL" id="SWFT01000112">
    <property type="protein sequence ID" value="KAA8900422.1"/>
    <property type="molecule type" value="Genomic_DNA"/>
</dbReference>
<evidence type="ECO:0000259" key="13">
    <source>
        <dbReference type="PROSITE" id="PS50110"/>
    </source>
</evidence>
<dbReference type="Pfam" id="PF00069">
    <property type="entry name" value="Pkinase"/>
    <property type="match status" value="1"/>
</dbReference>
<dbReference type="VEuPathDB" id="FungiDB:DIURU_003845"/>
<dbReference type="InterPro" id="IPR001789">
    <property type="entry name" value="Sig_transdc_resp-reg_receiver"/>
</dbReference>
<dbReference type="Pfam" id="PF00072">
    <property type="entry name" value="Response_reg"/>
    <property type="match status" value="1"/>
</dbReference>
<dbReference type="EC" id="2.7.13.3" evidence="2"/>
<evidence type="ECO:0000256" key="2">
    <source>
        <dbReference type="ARBA" id="ARBA00012438"/>
    </source>
</evidence>
<reference evidence="14 15" key="1">
    <citation type="submission" date="2019-07" db="EMBL/GenBank/DDBJ databases">
        <title>Genome assembly of two rare yeast pathogens: Diutina rugosa and Trichomonascus ciferrii.</title>
        <authorList>
            <person name="Mixao V."/>
            <person name="Saus E."/>
            <person name="Hansen A."/>
            <person name="Lass-Flor C."/>
            <person name="Gabaldon T."/>
        </authorList>
    </citation>
    <scope>NUCLEOTIDE SEQUENCE [LARGE SCALE GENOMIC DNA]</scope>
    <source>
        <strain evidence="14 15">CBS 613</strain>
    </source>
</reference>
<dbReference type="Gene3D" id="3.30.565.10">
    <property type="entry name" value="Histidine kinase-like ATPase, C-terminal domain"/>
    <property type="match status" value="1"/>
</dbReference>
<comment type="catalytic activity">
    <reaction evidence="1">
        <text>ATP + protein L-histidine = ADP + protein N-phospho-L-histidine.</text>
        <dbReference type="EC" id="2.7.13.3"/>
    </reaction>
</comment>
<organism evidence="14 15">
    <name type="scientific">Diutina rugosa</name>
    <name type="common">Yeast</name>
    <name type="synonym">Candida rugosa</name>
    <dbReference type="NCBI Taxonomy" id="5481"/>
    <lineage>
        <taxon>Eukaryota</taxon>
        <taxon>Fungi</taxon>
        <taxon>Dikarya</taxon>
        <taxon>Ascomycota</taxon>
        <taxon>Saccharomycotina</taxon>
        <taxon>Pichiomycetes</taxon>
        <taxon>Debaryomycetaceae</taxon>
        <taxon>Diutina</taxon>
    </lineage>
</organism>
<dbReference type="OrthoDB" id="60033at2759"/>
<dbReference type="Pfam" id="PF01590">
    <property type="entry name" value="GAF"/>
    <property type="match status" value="1"/>
</dbReference>
<dbReference type="SUPFAM" id="SSF56112">
    <property type="entry name" value="Protein kinase-like (PK-like)"/>
    <property type="match status" value="1"/>
</dbReference>
<feature type="domain" description="Protein kinase" evidence="11">
    <location>
        <begin position="222"/>
        <end position="561"/>
    </location>
</feature>
<keyword evidence="5" id="KW-0547">Nucleotide-binding</keyword>
<dbReference type="InterPro" id="IPR011006">
    <property type="entry name" value="CheY-like_superfamily"/>
</dbReference>
<dbReference type="Gene3D" id="3.40.50.300">
    <property type="entry name" value="P-loop containing nucleotide triphosphate hydrolases"/>
    <property type="match status" value="1"/>
</dbReference>
<dbReference type="Pfam" id="PF02518">
    <property type="entry name" value="HATPase_c"/>
    <property type="match status" value="1"/>
</dbReference>
<dbReference type="CDD" id="cd17546">
    <property type="entry name" value="REC_hyHK_CKI1_RcsC-like"/>
    <property type="match status" value="1"/>
</dbReference>
<dbReference type="GO" id="GO:1900445">
    <property type="term" value="P:positive regulation of filamentous growth of a population of unicellular organisms in response to biotic stimulus"/>
    <property type="evidence" value="ECO:0007669"/>
    <property type="project" value="UniProtKB-ARBA"/>
</dbReference>
<dbReference type="SMART" id="SM00388">
    <property type="entry name" value="HisKA"/>
    <property type="match status" value="1"/>
</dbReference>
<accession>A0A642UK18</accession>
<comment type="caution">
    <text evidence="14">The sequence shown here is derived from an EMBL/GenBank/DDBJ whole genome shotgun (WGS) entry which is preliminary data.</text>
</comment>
<feature type="modified residue" description="4-aspartylphosphate" evidence="10">
    <location>
        <position position="2327"/>
    </location>
</feature>
<dbReference type="OMA" id="KIEHGSF"/>
<keyword evidence="9" id="KW-0961">Cell wall biogenesis/degradation</keyword>
<keyword evidence="4" id="KW-0808">Transferase</keyword>
<dbReference type="PROSITE" id="PS50109">
    <property type="entry name" value="HIS_KIN"/>
    <property type="match status" value="1"/>
</dbReference>
<dbReference type="SUPFAM" id="SSF52540">
    <property type="entry name" value="P-loop containing nucleoside triphosphate hydrolases"/>
    <property type="match status" value="1"/>
</dbReference>
<dbReference type="SMART" id="SM00448">
    <property type="entry name" value="REC"/>
    <property type="match status" value="1"/>
</dbReference>
<dbReference type="InterPro" id="IPR036890">
    <property type="entry name" value="HATPase_C_sf"/>
</dbReference>
<dbReference type="SUPFAM" id="SSF52172">
    <property type="entry name" value="CheY-like"/>
    <property type="match status" value="1"/>
</dbReference>
<evidence type="ECO:0000256" key="7">
    <source>
        <dbReference type="ARBA" id="ARBA00022840"/>
    </source>
</evidence>
<proteinExistence type="predicted"/>
<dbReference type="InterPro" id="IPR000719">
    <property type="entry name" value="Prot_kinase_dom"/>
</dbReference>
<dbReference type="Pfam" id="PF00512">
    <property type="entry name" value="HisKA"/>
    <property type="match status" value="1"/>
</dbReference>
<evidence type="ECO:0000256" key="1">
    <source>
        <dbReference type="ARBA" id="ARBA00000085"/>
    </source>
</evidence>
<dbReference type="Pfam" id="PF25503">
    <property type="entry name" value="TPR_CHK1"/>
    <property type="match status" value="1"/>
</dbReference>
<dbReference type="PROSITE" id="PS50011">
    <property type="entry name" value="PROTEIN_KINASE_DOM"/>
    <property type="match status" value="1"/>
</dbReference>
<dbReference type="GO" id="GO:0000155">
    <property type="term" value="F:phosphorelay sensor kinase activity"/>
    <property type="evidence" value="ECO:0007669"/>
    <property type="project" value="InterPro"/>
</dbReference>
<feature type="domain" description="Histidine kinase" evidence="12">
    <location>
        <begin position="1898"/>
        <end position="2119"/>
    </location>
</feature>
<evidence type="ECO:0000256" key="8">
    <source>
        <dbReference type="ARBA" id="ARBA00023012"/>
    </source>
</evidence>
<dbReference type="GO" id="GO:0006950">
    <property type="term" value="P:response to stress"/>
    <property type="evidence" value="ECO:0007669"/>
    <property type="project" value="UniProtKB-ARBA"/>
</dbReference>
<evidence type="ECO:0000259" key="12">
    <source>
        <dbReference type="PROSITE" id="PS50109"/>
    </source>
</evidence>
<dbReference type="InterPro" id="IPR003594">
    <property type="entry name" value="HATPase_dom"/>
</dbReference>
<dbReference type="InterPro" id="IPR003661">
    <property type="entry name" value="HisK_dim/P_dom"/>
</dbReference>
<evidence type="ECO:0000259" key="11">
    <source>
        <dbReference type="PROSITE" id="PS50011"/>
    </source>
</evidence>
<evidence type="ECO:0000256" key="5">
    <source>
        <dbReference type="ARBA" id="ARBA00022741"/>
    </source>
</evidence>
<dbReference type="GO" id="GO:0097308">
    <property type="term" value="P:cellular response to farnesol"/>
    <property type="evidence" value="ECO:0007669"/>
    <property type="project" value="UniProtKB-ARBA"/>
</dbReference>
<dbReference type="RefSeq" id="XP_034011422.1">
    <property type="nucleotide sequence ID" value="XM_034156652.1"/>
</dbReference>
<dbReference type="InterPro" id="IPR004358">
    <property type="entry name" value="Sig_transdc_His_kin-like_C"/>
</dbReference>
<feature type="domain" description="Response regulatory" evidence="13">
    <location>
        <begin position="2272"/>
        <end position="2399"/>
    </location>
</feature>
<keyword evidence="6" id="KW-0418">Kinase</keyword>
<dbReference type="Gene3D" id="3.40.50.2300">
    <property type="match status" value="1"/>
</dbReference>
<dbReference type="FunFam" id="1.10.287.130:FF:000002">
    <property type="entry name" value="Two-component osmosensing histidine kinase"/>
    <property type="match status" value="1"/>
</dbReference>
<dbReference type="InterPro" id="IPR041664">
    <property type="entry name" value="AAA_16"/>
</dbReference>
<dbReference type="InterPro" id="IPR029016">
    <property type="entry name" value="GAF-like_dom_sf"/>
</dbReference>
<dbReference type="Gene3D" id="1.10.510.10">
    <property type="entry name" value="Transferase(Phosphotransferase) domain 1"/>
    <property type="match status" value="1"/>
</dbReference>
<dbReference type="CDD" id="cd16922">
    <property type="entry name" value="HATPase_EvgS-ArcB-TorS-like"/>
    <property type="match status" value="1"/>
</dbReference>
<evidence type="ECO:0000313" key="14">
    <source>
        <dbReference type="EMBL" id="KAA8900422.1"/>
    </source>
</evidence>
<evidence type="ECO:0000256" key="3">
    <source>
        <dbReference type="ARBA" id="ARBA00022553"/>
    </source>
</evidence>
<evidence type="ECO:0000256" key="4">
    <source>
        <dbReference type="ARBA" id="ARBA00022679"/>
    </source>
</evidence>
<dbReference type="SUPFAM" id="SSF55874">
    <property type="entry name" value="ATPase domain of HSP90 chaperone/DNA topoisomerase II/histidine kinase"/>
    <property type="match status" value="1"/>
</dbReference>
<dbReference type="InterPro" id="IPR011009">
    <property type="entry name" value="Kinase-like_dom_sf"/>
</dbReference>
<dbReference type="FunFam" id="3.30.565.10:FF:000010">
    <property type="entry name" value="Sensor histidine kinase RcsC"/>
    <property type="match status" value="1"/>
</dbReference>
<dbReference type="InterPro" id="IPR036097">
    <property type="entry name" value="HisK_dim/P_sf"/>
</dbReference>
<keyword evidence="3 10" id="KW-0597">Phosphoprotein</keyword>
<keyword evidence="8" id="KW-0902">Two-component regulatory system</keyword>
<protein>
    <recommendedName>
        <fullName evidence="2">histidine kinase</fullName>
        <ecNumber evidence="2">2.7.13.3</ecNumber>
    </recommendedName>
</protein>
<keyword evidence="15" id="KW-1185">Reference proteome</keyword>
<dbReference type="SMART" id="SM00387">
    <property type="entry name" value="HATPase_c"/>
    <property type="match status" value="1"/>
</dbReference>
<dbReference type="InterPro" id="IPR027417">
    <property type="entry name" value="P-loop_NTPase"/>
</dbReference>
<dbReference type="Gene3D" id="1.10.287.130">
    <property type="match status" value="1"/>
</dbReference>
<dbReference type="SMART" id="SM00220">
    <property type="entry name" value="S_TKc"/>
    <property type="match status" value="1"/>
</dbReference>
<sequence>MASSQPSDSGRDSEASSDFFVSSSEYSSLSNYLEEVSQQTDDSVTTDAKGFSENAVFGYRSFLNNLNHAKIYTDHVNDRKARLSDESREHVDIQPDLIPGFRLVKQFGPQKLTSTILYHAVVATGPRVDPRFDDNHVVVSDISGADPQAHANGTTSEPVKKVIVQLSPNLVDNLNVSRLLNEWYLLSGLNPPKSHRPFTNSSVSNQWLPPSDVVYNPHDPKGSLPITFPRDVPGILYPIHAITINRGTDETEANGSQTSRRHTRVPSMVADKISGGSGTHNTAQGQVLINDLMDNDPSIISDPTQKRFALIYPDNDYTTISEWYASHQTQATSIQASISQTLRQTSRQSSVISSNSMGSGTYGGLAAPSFTSSFGQRHLQGVVPPKPASVVVDIIDDMVKVLRTLGVAHELNICHNGITPYTIYKSETDPEDVRLVGWDYAFSIQPENCTNGYRRRHLASTVDALPYVSPEYAGDVMESVDYRSDFYSIGVVLYELLLGSVPYIDSNPYKMLRMTITQSPIAPTVVAPWVSPELSMLVMRLLHKDPQQRYGDTESVIRDLVAVRTHYVDKIPDKSVVAPPPAVYPEKCGVPLTLIPPRRLFGHTEVRDELLADFDAQGEGVSIFYIKGPSGSGKTSLLNDIRPRIMHSQDIFVSYRYTTEDNLTFYTFFVHIIKEVVSNIMLSSQEEILRWRNEIKAAIDIDIQFMFDAIPRLRELMGMDPRWKRSVTQGAEESQEFNYELRFRYGVRLLLMVFASHGLTLTMDDLDLINPSAFQFFVEVFVGIHEHLVQQNQGRFRCIVTYNSDNENLKKLIHSSLYKKAELFYKDYHLGPVSKEAFREYVGSWLLSNTFKSELASSAELAPNDSVLEVKSILPPGVCELADQMHERCGGNLAFAHYLFVDAVVCSRVKYGGCQASEQRWLIDVDWSQSSMWGKIGTYLDHSLSTDTLRVLKAAAVTRRGNVFHMSDLLVVLSMSLPQCYALLNKLMEARIIMPASTYYKVPFHVLGEEAFPFDFSDGSVWELTRQNTYSFVHDSVYTVVKQRMQKSGEWSEQHRVCSLCFHKKISKSHSTTMSEYLTMAMHMVQSVEVARKDDVKIYVNALIEAGRTASSACNLEFGLQFFEAANVLITEPKYKVKISITICHNLFSLQAYDKCLKFIDEAINKYGFDESIFLLAKVRCLIHSARLDEGLELALHGLKKLGINATLNEAKAEQIYHKIISKVPLSVADIRAMRDFKVTTNPVVLLVYELIGDAIQATYMSEKLWVRVMLVAQMLVMMQSHGVSAFCGGPLVAYANYLITSDVSGNYLQAIEFGKLALALVGRGDRVPLNYIQGFYENYVHTLALFIEPHTEVVRQYEVYVSNSISSHYPGALAGLRGVVRLFLAVFNSSIFSDTHFDAYSFKISQLDHVQVHCLRLLQGDITYEKFNEMDVSELTVDYQFCVLASRIFYLKAHRRYREAADYVFEYFKSQSTLPFTVVHLEVLSIMYAALLRFVPRSDEEAELAAEIRRQLFEFFETWAGLNPGNFSQRFLMLSALKASKDPNVDAITVLDKFEDAVEYALEQQNYYDIGWASHFCATWLIDSGGSPKRIARYLQVALNAFKRTQFKNMVKVIEARRKEFTSSNWAGMPTVDPKHPSAGLAAEFDALELYNKRKHPHPQPQTDDNDTMSDPRDVAHIRARFKNYRVRPSEVDPREPAPVFTGHVNDAIRACLAISEAQDYRSIALNLVQHTVELTHSDYGVAVVKKGSEFVLMASARPDGVQVFRDEPISSRRDAIPYSLVAHVANSGHVVSSSADPLYFNTRFSHDDYFQEMGGHAPAICVPLKHDTEVVAVLYLESTNSDLKNEEVRLNRHNMIMLFCMHAAVSLTKARLYEQMDRTKQAAEEAMAEKASFLSNMSHEIRTPFNSLLSCSLFLLDTDLTATQEEYVQTIKNSAMVTLNIIDGILAFSKIEHGSFTLDVAHFNLNDCIESAIQLSGEQAIANKVELALYNDCPEIATVEGDVTRFRQIIINLMGNAVKFTSEGHILVRVRATEIVGDRYEIVISVEDSGIGIPKNSRNKVFGAFSQVDGSSRRVFGGSGLGLAISKKLCDIMGGSITFDSTEGVGSTFYFTVSSSVTISKTPPQIDWPSQWGAKPKILTVDKLGYIRRSLVMILKWLGVEAVDTDTVKSVENPDQFDVVFIAVNSLSQFPEGVEAVFSKARIIVSAPFGVLLSPQVASYPVILCPYMRSKVVDVLRRVASNNASNGTVNVKAIKGGSDKSKLAQQYPLTILLAEDNVVNTKVALTHLRRFGYEADHAKDGVEVLELCQKRIDDGVPLYDVILMDIQMPRMDGIAATIELKNSLKKQGLPTKIPCIVALTANVAGDDRKRSIDCGMVEFITKPILPMDLGRVLEHIGKEKEAERMVEVFHENM</sequence>
<dbReference type="GO" id="GO:0071555">
    <property type="term" value="P:cell wall organization"/>
    <property type="evidence" value="ECO:0007669"/>
    <property type="project" value="UniProtKB-KW"/>
</dbReference>
<evidence type="ECO:0000256" key="9">
    <source>
        <dbReference type="ARBA" id="ARBA00023316"/>
    </source>
</evidence>
<dbReference type="Proteomes" id="UP000449547">
    <property type="component" value="Unassembled WGS sequence"/>
</dbReference>
<dbReference type="InterPro" id="IPR003018">
    <property type="entry name" value="GAF"/>
</dbReference>
<dbReference type="GO" id="GO:0036180">
    <property type="term" value="P:filamentous growth of a population of unicellular organisms in response to biotic stimulus"/>
    <property type="evidence" value="ECO:0007669"/>
    <property type="project" value="UniProtKB-ARBA"/>
</dbReference>
<dbReference type="PROSITE" id="PS50110">
    <property type="entry name" value="RESPONSE_REGULATORY"/>
    <property type="match status" value="1"/>
</dbReference>
<dbReference type="Gene3D" id="3.30.450.40">
    <property type="match status" value="1"/>
</dbReference>
<dbReference type="Pfam" id="PF13191">
    <property type="entry name" value="AAA_16"/>
    <property type="match status" value="1"/>
</dbReference>
<dbReference type="GeneID" id="54782496"/>
<dbReference type="PRINTS" id="PR00344">
    <property type="entry name" value="BCTRLSENSOR"/>
</dbReference>
<dbReference type="SUPFAM" id="SSF55781">
    <property type="entry name" value="GAF domain-like"/>
    <property type="match status" value="1"/>
</dbReference>
<evidence type="ECO:0000313" key="15">
    <source>
        <dbReference type="Proteomes" id="UP000449547"/>
    </source>
</evidence>
<dbReference type="PANTHER" id="PTHR45339">
    <property type="entry name" value="HYBRID SIGNAL TRANSDUCTION HISTIDINE KINASE J"/>
    <property type="match status" value="1"/>
</dbReference>
<dbReference type="GO" id="GO:0005524">
    <property type="term" value="F:ATP binding"/>
    <property type="evidence" value="ECO:0007669"/>
    <property type="project" value="UniProtKB-KW"/>
</dbReference>
<dbReference type="CDD" id="cd00082">
    <property type="entry name" value="HisKA"/>
    <property type="match status" value="1"/>
</dbReference>
<evidence type="ECO:0000256" key="6">
    <source>
        <dbReference type="ARBA" id="ARBA00022777"/>
    </source>
</evidence>
<dbReference type="InterPro" id="IPR005467">
    <property type="entry name" value="His_kinase_dom"/>
</dbReference>
<evidence type="ECO:0000256" key="10">
    <source>
        <dbReference type="PROSITE-ProRule" id="PRU00169"/>
    </source>
</evidence>
<dbReference type="PANTHER" id="PTHR45339:SF5">
    <property type="entry name" value="HISTIDINE KINASE"/>
    <property type="match status" value="1"/>
</dbReference>
<dbReference type="SUPFAM" id="SSF47384">
    <property type="entry name" value="Homodimeric domain of signal transducing histidine kinase"/>
    <property type="match status" value="1"/>
</dbReference>